<keyword evidence="11 12" id="KW-0472">Membrane</keyword>
<evidence type="ECO:0000256" key="1">
    <source>
        <dbReference type="ARBA" id="ARBA00001947"/>
    </source>
</evidence>
<evidence type="ECO:0000313" key="14">
    <source>
        <dbReference type="EMBL" id="HIR65290.1"/>
    </source>
</evidence>
<feature type="transmembrane region" description="Helical" evidence="12">
    <location>
        <begin position="178"/>
        <end position="201"/>
    </location>
</feature>
<keyword evidence="5 12" id="KW-0812">Transmembrane</keyword>
<sequence length="282" mass="31672">MGNLKFKISAGFWLFIVVAAVFRQGYLAAMYTVAVVLHETAHYIVAKKLFYRCNEIRVGIFGAVLYGEFQDVRGADRIKIALAGPLCNFAMCLLCLALWWLFPDAYYFTDAFLTSNLSMACVNLLPCYPLDGGRVLTGLLENRYHGNALKLTSLFTYVVSLALFTVFLLSLYTGHNLFNVGLFALGIFSGVFTKSGGECYVRTTLTHNRRRFAKKGMEKKTLVFDGDSLLRDVAKRMQGNFLYCLEVVDSDMNVTSRYNVAQLETLVVDCPLDTPLKRLPKC</sequence>
<gene>
    <name evidence="14" type="ORF">IAC95_00135</name>
</gene>
<dbReference type="GO" id="GO:0046872">
    <property type="term" value="F:metal ion binding"/>
    <property type="evidence" value="ECO:0007669"/>
    <property type="project" value="UniProtKB-KW"/>
</dbReference>
<comment type="similarity">
    <text evidence="3">Belongs to the peptidase M50B family.</text>
</comment>
<evidence type="ECO:0000256" key="12">
    <source>
        <dbReference type="SAM" id="Phobius"/>
    </source>
</evidence>
<name>A0A9D1E2R9_9BACT</name>
<keyword evidence="7" id="KW-0378">Hydrolase</keyword>
<evidence type="ECO:0000259" key="13">
    <source>
        <dbReference type="Pfam" id="PF02163"/>
    </source>
</evidence>
<evidence type="ECO:0000256" key="3">
    <source>
        <dbReference type="ARBA" id="ARBA00007931"/>
    </source>
</evidence>
<evidence type="ECO:0000256" key="7">
    <source>
        <dbReference type="ARBA" id="ARBA00022801"/>
    </source>
</evidence>
<proteinExistence type="inferred from homology"/>
<dbReference type="Pfam" id="PF02163">
    <property type="entry name" value="Peptidase_M50"/>
    <property type="match status" value="2"/>
</dbReference>
<organism evidence="14 15">
    <name type="scientific">Candidatus Fimimonas gallinarum</name>
    <dbReference type="NCBI Taxonomy" id="2840821"/>
    <lineage>
        <taxon>Bacteria</taxon>
        <taxon>Pseudomonadati</taxon>
        <taxon>Myxococcota</taxon>
        <taxon>Myxococcia</taxon>
        <taxon>Myxococcales</taxon>
        <taxon>Cystobacterineae</taxon>
        <taxon>Myxococcaceae</taxon>
        <taxon>Myxococcaceae incertae sedis</taxon>
        <taxon>Candidatus Fimimonas</taxon>
    </lineage>
</organism>
<dbReference type="InterPro" id="IPR008915">
    <property type="entry name" value="Peptidase_M50"/>
</dbReference>
<feature type="domain" description="Peptidase M50" evidence="13">
    <location>
        <begin position="27"/>
        <end position="99"/>
    </location>
</feature>
<reference evidence="14" key="1">
    <citation type="submission" date="2020-10" db="EMBL/GenBank/DDBJ databases">
        <authorList>
            <person name="Gilroy R."/>
        </authorList>
    </citation>
    <scope>NUCLEOTIDE SEQUENCE</scope>
    <source>
        <strain evidence="14">CHK121-14286</strain>
    </source>
</reference>
<comment type="cofactor">
    <cofactor evidence="1">
        <name>Zn(2+)</name>
        <dbReference type="ChEBI" id="CHEBI:29105"/>
    </cofactor>
</comment>
<dbReference type="GO" id="GO:0016020">
    <property type="term" value="C:membrane"/>
    <property type="evidence" value="ECO:0007669"/>
    <property type="project" value="UniProtKB-SubCell"/>
</dbReference>
<keyword evidence="4" id="KW-0645">Protease</keyword>
<accession>A0A9D1E2R9</accession>
<feature type="domain" description="Peptidase M50" evidence="13">
    <location>
        <begin position="112"/>
        <end position="154"/>
    </location>
</feature>
<feature type="transmembrane region" description="Helical" evidence="12">
    <location>
        <begin position="12"/>
        <end position="37"/>
    </location>
</feature>
<keyword evidence="8" id="KW-0862">Zinc</keyword>
<feature type="transmembrane region" description="Helical" evidence="12">
    <location>
        <begin position="151"/>
        <end position="172"/>
    </location>
</feature>
<evidence type="ECO:0000256" key="2">
    <source>
        <dbReference type="ARBA" id="ARBA00004141"/>
    </source>
</evidence>
<dbReference type="Proteomes" id="UP000824200">
    <property type="component" value="Unassembled WGS sequence"/>
</dbReference>
<dbReference type="EMBL" id="DVHL01000002">
    <property type="protein sequence ID" value="HIR65290.1"/>
    <property type="molecule type" value="Genomic_DNA"/>
</dbReference>
<evidence type="ECO:0000256" key="4">
    <source>
        <dbReference type="ARBA" id="ARBA00022670"/>
    </source>
</evidence>
<evidence type="ECO:0000256" key="11">
    <source>
        <dbReference type="ARBA" id="ARBA00023136"/>
    </source>
</evidence>
<dbReference type="PANTHER" id="PTHR39188">
    <property type="entry name" value="MEMBRANE-ASSOCIATED ZINC METALLOPROTEASE M50B"/>
    <property type="match status" value="1"/>
</dbReference>
<comment type="subcellular location">
    <subcellularLocation>
        <location evidence="2">Membrane</location>
        <topology evidence="2">Multi-pass membrane protein</topology>
    </subcellularLocation>
</comment>
<evidence type="ECO:0000313" key="15">
    <source>
        <dbReference type="Proteomes" id="UP000824200"/>
    </source>
</evidence>
<evidence type="ECO:0000256" key="5">
    <source>
        <dbReference type="ARBA" id="ARBA00022692"/>
    </source>
</evidence>
<evidence type="ECO:0000256" key="8">
    <source>
        <dbReference type="ARBA" id="ARBA00022833"/>
    </source>
</evidence>
<comment type="caution">
    <text evidence="14">The sequence shown here is derived from an EMBL/GenBank/DDBJ whole genome shotgun (WGS) entry which is preliminary data.</text>
</comment>
<feature type="transmembrane region" description="Helical" evidence="12">
    <location>
        <begin position="81"/>
        <end position="102"/>
    </location>
</feature>
<evidence type="ECO:0000256" key="10">
    <source>
        <dbReference type="ARBA" id="ARBA00023049"/>
    </source>
</evidence>
<keyword evidence="9 12" id="KW-1133">Transmembrane helix</keyword>
<dbReference type="PANTHER" id="PTHR39188:SF3">
    <property type="entry name" value="STAGE IV SPORULATION PROTEIN FB"/>
    <property type="match status" value="1"/>
</dbReference>
<protein>
    <recommendedName>
        <fullName evidence="13">Peptidase M50 domain-containing protein</fullName>
    </recommendedName>
</protein>
<dbReference type="GO" id="GO:0008237">
    <property type="term" value="F:metallopeptidase activity"/>
    <property type="evidence" value="ECO:0007669"/>
    <property type="project" value="UniProtKB-KW"/>
</dbReference>
<evidence type="ECO:0000256" key="9">
    <source>
        <dbReference type="ARBA" id="ARBA00022989"/>
    </source>
</evidence>
<keyword evidence="10" id="KW-0482">Metalloprotease</keyword>
<keyword evidence="6" id="KW-0479">Metal-binding</keyword>
<dbReference type="AlphaFoldDB" id="A0A9D1E2R9"/>
<evidence type="ECO:0000256" key="6">
    <source>
        <dbReference type="ARBA" id="ARBA00022723"/>
    </source>
</evidence>
<reference evidence="14" key="2">
    <citation type="journal article" date="2021" name="PeerJ">
        <title>Extensive microbial diversity within the chicken gut microbiome revealed by metagenomics and culture.</title>
        <authorList>
            <person name="Gilroy R."/>
            <person name="Ravi A."/>
            <person name="Getino M."/>
            <person name="Pursley I."/>
            <person name="Horton D.L."/>
            <person name="Alikhan N.F."/>
            <person name="Baker D."/>
            <person name="Gharbi K."/>
            <person name="Hall N."/>
            <person name="Watson M."/>
            <person name="Adriaenssens E.M."/>
            <person name="Foster-Nyarko E."/>
            <person name="Jarju S."/>
            <person name="Secka A."/>
            <person name="Antonio M."/>
            <person name="Oren A."/>
            <person name="Chaudhuri R.R."/>
            <person name="La Ragione R."/>
            <person name="Hildebrand F."/>
            <person name="Pallen M.J."/>
        </authorList>
    </citation>
    <scope>NUCLEOTIDE SEQUENCE</scope>
    <source>
        <strain evidence="14">CHK121-14286</strain>
    </source>
</reference>
<dbReference type="GO" id="GO:0006508">
    <property type="term" value="P:proteolysis"/>
    <property type="evidence" value="ECO:0007669"/>
    <property type="project" value="UniProtKB-KW"/>
</dbReference>